<dbReference type="InterPro" id="IPR025110">
    <property type="entry name" value="AMP-bd_C"/>
</dbReference>
<evidence type="ECO:0000259" key="2">
    <source>
        <dbReference type="Pfam" id="PF13193"/>
    </source>
</evidence>
<feature type="domain" description="AMP-dependent synthetase/ligase" evidence="1">
    <location>
        <begin position="12"/>
        <end position="334"/>
    </location>
</feature>
<feature type="domain" description="AMP-binding enzyme C-terminal" evidence="2">
    <location>
        <begin position="374"/>
        <end position="445"/>
    </location>
</feature>
<sequence length="454" mass="47888">MLELIEAHLTSPATAIADREGELSYRELDRRSAGLARALLEAGLRPDEPVVIHAHLSRWAVIGMLAVLRAGGRYVAIDAAFPVGRQQDVAQACGARIALIEPDMIVPLNGPSCRIGMTTLSGGPVPAGQARLAYTCYTSGSTGTPKPVTISRAALAWSTSARLTYYPSPVTGFLLCSSISFDSSVAGIYWTLASGGTLVIPSQRPSDLAAAARFAAQHRPSHLLMVPSLYGLALRNGLADAFGSLDTVIVAGETCPPALVGAHYAALPEAILHNEYGPTECTVWSTVHRCVPEDARSSRVPIGHPVPGARVSIAKPNADGVGELVISGPGLAEGVGDAYRTGDLVSRRGDGALLFHGRADHQLKLSGARVERAEIEHAMAAFPGVREAAVGVTRGLARLKGFLVTEQERIDRRALRAHLLDRLPVVAVPAVFERVDGLPRLPNGKVDYTALDDG</sequence>
<accession>A0ABV5P116</accession>
<dbReference type="InterPro" id="IPR000873">
    <property type="entry name" value="AMP-dep_synth/lig_dom"/>
</dbReference>
<dbReference type="InterPro" id="IPR042099">
    <property type="entry name" value="ANL_N_sf"/>
</dbReference>
<comment type="caution">
    <text evidence="3">The sequence shown here is derived from an EMBL/GenBank/DDBJ whole genome shotgun (WGS) entry which is preliminary data.</text>
</comment>
<evidence type="ECO:0000313" key="3">
    <source>
        <dbReference type="EMBL" id="MFB9476265.1"/>
    </source>
</evidence>
<dbReference type="SUPFAM" id="SSF56801">
    <property type="entry name" value="Acetyl-CoA synthetase-like"/>
    <property type="match status" value="1"/>
</dbReference>
<dbReference type="InterPro" id="IPR045851">
    <property type="entry name" value="AMP-bd_C_sf"/>
</dbReference>
<dbReference type="Gene3D" id="3.40.50.12780">
    <property type="entry name" value="N-terminal domain of ligase-like"/>
    <property type="match status" value="1"/>
</dbReference>
<protein>
    <submittedName>
        <fullName evidence="3">Amino acid adenylation domain-containing protein</fullName>
    </submittedName>
</protein>
<dbReference type="CDD" id="cd05930">
    <property type="entry name" value="A_NRPS"/>
    <property type="match status" value="1"/>
</dbReference>
<dbReference type="Pfam" id="PF13193">
    <property type="entry name" value="AMP-binding_C"/>
    <property type="match status" value="1"/>
</dbReference>
<name>A0ABV5P116_9ACTN</name>
<dbReference type="PANTHER" id="PTHR45527:SF1">
    <property type="entry name" value="FATTY ACID SYNTHASE"/>
    <property type="match status" value="1"/>
</dbReference>
<evidence type="ECO:0000259" key="1">
    <source>
        <dbReference type="Pfam" id="PF00501"/>
    </source>
</evidence>
<dbReference type="EMBL" id="JBHMCF010000046">
    <property type="protein sequence ID" value="MFB9476265.1"/>
    <property type="molecule type" value="Genomic_DNA"/>
</dbReference>
<dbReference type="PANTHER" id="PTHR45527">
    <property type="entry name" value="NONRIBOSOMAL PEPTIDE SYNTHETASE"/>
    <property type="match status" value="1"/>
</dbReference>
<dbReference type="Proteomes" id="UP001589568">
    <property type="component" value="Unassembled WGS sequence"/>
</dbReference>
<keyword evidence="4" id="KW-1185">Reference proteome</keyword>
<reference evidence="3 4" key="1">
    <citation type="submission" date="2024-09" db="EMBL/GenBank/DDBJ databases">
        <authorList>
            <person name="Sun Q."/>
            <person name="Mori K."/>
        </authorList>
    </citation>
    <scope>NUCLEOTIDE SEQUENCE [LARGE SCALE GENOMIC DNA]</scope>
    <source>
        <strain evidence="3 4">JCM 3324</strain>
    </source>
</reference>
<dbReference type="Pfam" id="PF00501">
    <property type="entry name" value="AMP-binding"/>
    <property type="match status" value="1"/>
</dbReference>
<proteinExistence type="predicted"/>
<evidence type="ECO:0000313" key="4">
    <source>
        <dbReference type="Proteomes" id="UP001589568"/>
    </source>
</evidence>
<gene>
    <name evidence="3" type="ORF">ACFFR3_42785</name>
</gene>
<organism evidence="3 4">
    <name type="scientific">Nonomuraea salmonea</name>
    <dbReference type="NCBI Taxonomy" id="46181"/>
    <lineage>
        <taxon>Bacteria</taxon>
        <taxon>Bacillati</taxon>
        <taxon>Actinomycetota</taxon>
        <taxon>Actinomycetes</taxon>
        <taxon>Streptosporangiales</taxon>
        <taxon>Streptosporangiaceae</taxon>
        <taxon>Nonomuraea</taxon>
    </lineage>
</organism>
<dbReference type="RefSeq" id="WP_345405135.1">
    <property type="nucleotide sequence ID" value="NZ_BAAAXS010000001.1"/>
</dbReference>
<dbReference type="Gene3D" id="3.30.300.30">
    <property type="match status" value="1"/>
</dbReference>